<name>A0A8E2EHI2_9PEZI</name>
<evidence type="ECO:0000259" key="8">
    <source>
        <dbReference type="Pfam" id="PF20684"/>
    </source>
</evidence>
<dbReference type="Pfam" id="PF20684">
    <property type="entry name" value="Fung_rhodopsin"/>
    <property type="match status" value="1"/>
</dbReference>
<dbReference type="InterPro" id="IPR049326">
    <property type="entry name" value="Rhodopsin_dom_fungi"/>
</dbReference>
<feature type="transmembrane region" description="Helical" evidence="7">
    <location>
        <begin position="29"/>
        <end position="49"/>
    </location>
</feature>
<dbReference type="PANTHER" id="PTHR33048:SF47">
    <property type="entry name" value="INTEGRAL MEMBRANE PROTEIN-RELATED"/>
    <property type="match status" value="1"/>
</dbReference>
<evidence type="ECO:0000313" key="9">
    <source>
        <dbReference type="EMBL" id="OCK83948.1"/>
    </source>
</evidence>
<evidence type="ECO:0000256" key="4">
    <source>
        <dbReference type="ARBA" id="ARBA00023136"/>
    </source>
</evidence>
<proteinExistence type="inferred from homology"/>
<reference evidence="9 10" key="1">
    <citation type="journal article" date="2016" name="Nat. Commun.">
        <title>Ectomycorrhizal ecology is imprinted in the genome of the dominant symbiotic fungus Cenococcum geophilum.</title>
        <authorList>
            <consortium name="DOE Joint Genome Institute"/>
            <person name="Peter M."/>
            <person name="Kohler A."/>
            <person name="Ohm R.A."/>
            <person name="Kuo A."/>
            <person name="Krutzmann J."/>
            <person name="Morin E."/>
            <person name="Arend M."/>
            <person name="Barry K.W."/>
            <person name="Binder M."/>
            <person name="Choi C."/>
            <person name="Clum A."/>
            <person name="Copeland A."/>
            <person name="Grisel N."/>
            <person name="Haridas S."/>
            <person name="Kipfer T."/>
            <person name="LaButti K."/>
            <person name="Lindquist E."/>
            <person name="Lipzen A."/>
            <person name="Maire R."/>
            <person name="Meier B."/>
            <person name="Mihaltcheva S."/>
            <person name="Molinier V."/>
            <person name="Murat C."/>
            <person name="Poggeler S."/>
            <person name="Quandt C.A."/>
            <person name="Sperisen C."/>
            <person name="Tritt A."/>
            <person name="Tisserant E."/>
            <person name="Crous P.W."/>
            <person name="Henrissat B."/>
            <person name="Nehls U."/>
            <person name="Egli S."/>
            <person name="Spatafora J.W."/>
            <person name="Grigoriev I.V."/>
            <person name="Martin F.M."/>
        </authorList>
    </citation>
    <scope>NUCLEOTIDE SEQUENCE [LARGE SCALE GENOMIC DNA]</scope>
    <source>
        <strain evidence="9 10">CBS 459.81</strain>
    </source>
</reference>
<feature type="transmembrane region" description="Helical" evidence="7">
    <location>
        <begin position="217"/>
        <end position="237"/>
    </location>
</feature>
<evidence type="ECO:0000313" key="10">
    <source>
        <dbReference type="Proteomes" id="UP000250266"/>
    </source>
</evidence>
<evidence type="ECO:0000256" key="6">
    <source>
        <dbReference type="SAM" id="MobiDB-lite"/>
    </source>
</evidence>
<accession>A0A8E2EHI2</accession>
<dbReference type="OrthoDB" id="3648173at2759"/>
<feature type="transmembrane region" description="Helical" evidence="7">
    <location>
        <begin position="183"/>
        <end position="205"/>
    </location>
</feature>
<feature type="transmembrane region" description="Helical" evidence="7">
    <location>
        <begin position="144"/>
        <end position="163"/>
    </location>
</feature>
<protein>
    <recommendedName>
        <fullName evidence="8">Rhodopsin domain-containing protein</fullName>
    </recommendedName>
</protein>
<comment type="subcellular location">
    <subcellularLocation>
        <location evidence="1">Membrane</location>
        <topology evidence="1">Multi-pass membrane protein</topology>
    </subcellularLocation>
</comment>
<keyword evidence="2 7" id="KW-0812">Transmembrane</keyword>
<evidence type="ECO:0000256" key="3">
    <source>
        <dbReference type="ARBA" id="ARBA00022989"/>
    </source>
</evidence>
<organism evidence="9 10">
    <name type="scientific">Lepidopterella palustris CBS 459.81</name>
    <dbReference type="NCBI Taxonomy" id="1314670"/>
    <lineage>
        <taxon>Eukaryota</taxon>
        <taxon>Fungi</taxon>
        <taxon>Dikarya</taxon>
        <taxon>Ascomycota</taxon>
        <taxon>Pezizomycotina</taxon>
        <taxon>Dothideomycetes</taxon>
        <taxon>Pleosporomycetidae</taxon>
        <taxon>Mytilinidiales</taxon>
        <taxon>Argynnaceae</taxon>
        <taxon>Lepidopterella</taxon>
    </lineage>
</organism>
<evidence type="ECO:0000256" key="5">
    <source>
        <dbReference type="ARBA" id="ARBA00038359"/>
    </source>
</evidence>
<gene>
    <name evidence="9" type="ORF">K432DRAFT_401566</name>
</gene>
<feature type="transmembrane region" description="Helical" evidence="7">
    <location>
        <begin position="109"/>
        <end position="132"/>
    </location>
</feature>
<feature type="transmembrane region" description="Helical" evidence="7">
    <location>
        <begin position="61"/>
        <end position="81"/>
    </location>
</feature>
<evidence type="ECO:0000256" key="7">
    <source>
        <dbReference type="SAM" id="Phobius"/>
    </source>
</evidence>
<feature type="domain" description="Rhodopsin" evidence="8">
    <location>
        <begin position="45"/>
        <end position="279"/>
    </location>
</feature>
<evidence type="ECO:0000256" key="1">
    <source>
        <dbReference type="ARBA" id="ARBA00004141"/>
    </source>
</evidence>
<dbReference type="AlphaFoldDB" id="A0A8E2EHI2"/>
<keyword evidence="10" id="KW-1185">Reference proteome</keyword>
<dbReference type="Proteomes" id="UP000250266">
    <property type="component" value="Unassembled WGS sequence"/>
</dbReference>
<evidence type="ECO:0000256" key="2">
    <source>
        <dbReference type="ARBA" id="ARBA00022692"/>
    </source>
</evidence>
<comment type="similarity">
    <text evidence="5">Belongs to the SAT4 family.</text>
</comment>
<sequence length="385" mass="43059">MSTIIPAIPPPVGEVSNFHGQTKIQRKFILTYSCTLAFATVFLALRMYTRGILVQKIGLDDTAIVLAWMFSIAFFICSLIGKDPIAMNYGFGRHMWDTPATSMKMYLKLLVPIIITYIWAPMLTKFSILILYHRVNPNKWFRACLYIIALIITSYSLATIFIVGAGCQPTESSHGYCLNQLALWQSILNIATDFLMMLIPLPMLYKLQLPVRQKIALGFIFMVGSSVVFTSIVRITYIMNLLDKPDITYYEATACVWSSVELNFGIICNCLTVLKPFAKRHMPGLFSSTNGSHSKSLSHRLSIMARFRKDRDGHNGPGYQLGSMDNRTNKSAGGEDFGKGQIVVTSTYRVEAKKGREAASESMEDIITPSRASGSTLPIEGWKHV</sequence>
<keyword evidence="4 7" id="KW-0472">Membrane</keyword>
<keyword evidence="3 7" id="KW-1133">Transmembrane helix</keyword>
<feature type="region of interest" description="Disordered" evidence="6">
    <location>
        <begin position="310"/>
        <end position="336"/>
    </location>
</feature>
<dbReference type="GO" id="GO:0016020">
    <property type="term" value="C:membrane"/>
    <property type="evidence" value="ECO:0007669"/>
    <property type="project" value="UniProtKB-SubCell"/>
</dbReference>
<dbReference type="InterPro" id="IPR052337">
    <property type="entry name" value="SAT4-like"/>
</dbReference>
<dbReference type="PANTHER" id="PTHR33048">
    <property type="entry name" value="PTH11-LIKE INTEGRAL MEMBRANE PROTEIN (AFU_ORTHOLOGUE AFUA_5G11245)"/>
    <property type="match status" value="1"/>
</dbReference>
<dbReference type="EMBL" id="KV744848">
    <property type="protein sequence ID" value="OCK83948.1"/>
    <property type="molecule type" value="Genomic_DNA"/>
</dbReference>